<evidence type="ECO:0000313" key="1">
    <source>
        <dbReference type="EMBL" id="CAG8761978.1"/>
    </source>
</evidence>
<organism evidence="1 2">
    <name type="scientific">Racocetra persica</name>
    <dbReference type="NCBI Taxonomy" id="160502"/>
    <lineage>
        <taxon>Eukaryota</taxon>
        <taxon>Fungi</taxon>
        <taxon>Fungi incertae sedis</taxon>
        <taxon>Mucoromycota</taxon>
        <taxon>Glomeromycotina</taxon>
        <taxon>Glomeromycetes</taxon>
        <taxon>Diversisporales</taxon>
        <taxon>Gigasporaceae</taxon>
        <taxon>Racocetra</taxon>
    </lineage>
</organism>
<comment type="caution">
    <text evidence="1">The sequence shown here is derived from an EMBL/GenBank/DDBJ whole genome shotgun (WGS) entry which is preliminary data.</text>
</comment>
<gene>
    <name evidence="1" type="ORF">RPERSI_LOCUS15331</name>
</gene>
<sequence length="518" mass="60288">YIDGHDYFQAIEKAINEANKEILIMGWWLSPELYLLRPCDKDDEDLRLHSILKKKAEDGIKIFIILHQEQPEYFKIESQHSEDMLRHDNIFVLRHSSGNIASVAFDNLMDFFDMRIPNVDSMNLAWYHHEKIVIIDQYEAFIGGLDLCFGRYDTKEHILTEASIISKNNEIWPGKDYYNPRIKDLEFVRVWKESLIKKSKDARMPWHDVSVSFKGKCVLDLVSHFNQRWKFIKGKQINIFTPEIHSFPENISELNINSSNIGTCNVQILRSCGNWSNGVDIEKSIQNAYIDMIYKAEHFIYIENQFFLTSTKKENEKHAKNLIGEAIAARIKRAIEEEKEDNRFRVIIILPLLPEIPGELDSSNQQLCQIVRYQYQSIRGLMNTISDICKEKGKLPEDYITFYGLRNWSIIGKNKQDLFNSKNLKDIPTKNIVAEQVYVHSNIMIVDDRRVICGSANLNDRSMAGDCDSEIAAIIDDTKMVDSKMNGKLWKASNFAYTLRKKLFMEHIGLSDDEDHLV</sequence>
<keyword evidence="2" id="KW-1185">Reference proteome</keyword>
<feature type="non-terminal residue" evidence="1">
    <location>
        <position position="518"/>
    </location>
</feature>
<accession>A0ACA9QR84</accession>
<protein>
    <submittedName>
        <fullName evidence="1">10076_t:CDS:1</fullName>
    </submittedName>
</protein>
<dbReference type="Proteomes" id="UP000789920">
    <property type="component" value="Unassembled WGS sequence"/>
</dbReference>
<dbReference type="EMBL" id="CAJVQC010036733">
    <property type="protein sequence ID" value="CAG8761978.1"/>
    <property type="molecule type" value="Genomic_DNA"/>
</dbReference>
<evidence type="ECO:0000313" key="2">
    <source>
        <dbReference type="Proteomes" id="UP000789920"/>
    </source>
</evidence>
<reference evidence="1" key="1">
    <citation type="submission" date="2021-06" db="EMBL/GenBank/DDBJ databases">
        <authorList>
            <person name="Kallberg Y."/>
            <person name="Tangrot J."/>
            <person name="Rosling A."/>
        </authorList>
    </citation>
    <scope>NUCLEOTIDE SEQUENCE</scope>
    <source>
        <strain evidence="1">MA461A</strain>
    </source>
</reference>
<feature type="non-terminal residue" evidence="1">
    <location>
        <position position="1"/>
    </location>
</feature>
<proteinExistence type="predicted"/>
<name>A0ACA9QR84_9GLOM</name>